<organism evidence="1 2">
    <name type="scientific">Klenkia taihuensis</name>
    <dbReference type="NCBI Taxonomy" id="1225127"/>
    <lineage>
        <taxon>Bacteria</taxon>
        <taxon>Bacillati</taxon>
        <taxon>Actinomycetota</taxon>
        <taxon>Actinomycetes</taxon>
        <taxon>Geodermatophilales</taxon>
        <taxon>Geodermatophilaceae</taxon>
        <taxon>Klenkia</taxon>
    </lineage>
</organism>
<accession>A0A1I1MYW1</accession>
<dbReference type="EMBL" id="FOMD01000002">
    <property type="protein sequence ID" value="SFC90577.1"/>
    <property type="molecule type" value="Genomic_DNA"/>
</dbReference>
<protein>
    <submittedName>
        <fullName evidence="1">Uncharacterized protein</fullName>
    </submittedName>
</protein>
<gene>
    <name evidence="1" type="ORF">SAMN05661030_1901</name>
</gene>
<dbReference type="Proteomes" id="UP000199022">
    <property type="component" value="Unassembled WGS sequence"/>
</dbReference>
<dbReference type="AlphaFoldDB" id="A0A1I1MYW1"/>
<evidence type="ECO:0000313" key="1">
    <source>
        <dbReference type="EMBL" id="SFC90577.1"/>
    </source>
</evidence>
<sequence length="39" mass="4751">MDAVWGPGAEAELAYRREQLARAARRRRPERGRWPFRRR</sequence>
<reference evidence="2" key="1">
    <citation type="submission" date="2016-10" db="EMBL/GenBank/DDBJ databases">
        <authorList>
            <person name="Varghese N."/>
            <person name="Submissions S."/>
        </authorList>
    </citation>
    <scope>NUCLEOTIDE SEQUENCE [LARGE SCALE GENOMIC DNA]</scope>
    <source>
        <strain evidence="2">DSM 45962</strain>
    </source>
</reference>
<dbReference type="STRING" id="1225127.SAMN05661030_1901"/>
<evidence type="ECO:0000313" key="2">
    <source>
        <dbReference type="Proteomes" id="UP000199022"/>
    </source>
</evidence>
<proteinExistence type="predicted"/>
<keyword evidence="2" id="KW-1185">Reference proteome</keyword>
<name>A0A1I1MYW1_9ACTN</name>